<dbReference type="Proteomes" id="UP000675881">
    <property type="component" value="Chromosome 3"/>
</dbReference>
<proteinExistence type="predicted"/>
<evidence type="ECO:0000259" key="1">
    <source>
        <dbReference type="Pfam" id="PF23586"/>
    </source>
</evidence>
<dbReference type="Pfam" id="PF23586">
    <property type="entry name" value="Beta-prop_NWD2_C"/>
    <property type="match status" value="1"/>
</dbReference>
<sequence>MGKFISYFSCYFSKPGDLYKGVSQNHNFQIIKTFQSVPDCIITKEEPIYSGNHDVFSLSTHDNYLIATTPNSFLLISLNKESLKMKDVKRLKLPSDLQNVRKKLNESNHCILASNEFNSHLAIAAIWDINTVLEAVHTLDVMELSIDDIIIFESSNLIISLTRNRIAQWNLRTGELTGVFENPGGAAFDKMELSPDGKYLATSDCSSLLIWNLKARVVLFRENIENIRQLVNLSSYGLLSVSLNVYIDKEEGSKEAVVKKSFNLFSRNLVNGRKMFSLDVPVRFVLDIVITRDQNFIITMGIDKLKGTDAVYVHHTKKGSLAHKITLKYPSFKRPSAIVPYESSYIVIVDSEKGNVLDVRHRKFLKSIYKWTGQTSENGKFGLSSPTSGGLSILDLKTGKRRTIRLFRRSDGKLISNYWLHSDASVITSSISPLRIVIGGIDGSVTVLLIADIESKKYLEEIRSLPSRMVKCIDENGEDSYISQNIPREINRKDPLLRFRAIARVALFMDRVLKKNHIKTTESMNFFISVISFYHKKKAEEGEKL</sequence>
<protein>
    <submittedName>
        <fullName evidence="2">(salmon louse) hypothetical protein</fullName>
    </submittedName>
</protein>
<feature type="domain" description="NWD2 C-terminal beta-propeller" evidence="1">
    <location>
        <begin position="136"/>
        <end position="400"/>
    </location>
</feature>
<evidence type="ECO:0000313" key="3">
    <source>
        <dbReference type="Proteomes" id="UP000675881"/>
    </source>
</evidence>
<dbReference type="Gene3D" id="2.130.10.10">
    <property type="entry name" value="YVTN repeat-like/Quinoprotein amine dehydrogenase"/>
    <property type="match status" value="1"/>
</dbReference>
<dbReference type="SUPFAM" id="SSF50998">
    <property type="entry name" value="Quinoprotein alcohol dehydrogenase-like"/>
    <property type="match status" value="1"/>
</dbReference>
<keyword evidence="3" id="KW-1185">Reference proteome</keyword>
<evidence type="ECO:0000313" key="2">
    <source>
        <dbReference type="EMBL" id="CAF2904534.1"/>
    </source>
</evidence>
<accession>A0A7R8H6V7</accession>
<dbReference type="AlphaFoldDB" id="A0A7R8H6V7"/>
<organism evidence="2 3">
    <name type="scientific">Lepeophtheirus salmonis</name>
    <name type="common">Salmon louse</name>
    <name type="synonym">Caligus salmonis</name>
    <dbReference type="NCBI Taxonomy" id="72036"/>
    <lineage>
        <taxon>Eukaryota</taxon>
        <taxon>Metazoa</taxon>
        <taxon>Ecdysozoa</taxon>
        <taxon>Arthropoda</taxon>
        <taxon>Crustacea</taxon>
        <taxon>Multicrustacea</taxon>
        <taxon>Hexanauplia</taxon>
        <taxon>Copepoda</taxon>
        <taxon>Siphonostomatoida</taxon>
        <taxon>Caligidae</taxon>
        <taxon>Lepeophtheirus</taxon>
    </lineage>
</organism>
<dbReference type="InterPro" id="IPR056534">
    <property type="entry name" value="Beta-prop_NWD2_C"/>
</dbReference>
<name>A0A7R8H6V7_LEPSM</name>
<reference evidence="2" key="1">
    <citation type="submission" date="2021-02" db="EMBL/GenBank/DDBJ databases">
        <authorList>
            <person name="Bekaert M."/>
        </authorList>
    </citation>
    <scope>NUCLEOTIDE SEQUENCE</scope>
    <source>
        <strain evidence="2">IoA-00</strain>
    </source>
</reference>
<dbReference type="InterPro" id="IPR015943">
    <property type="entry name" value="WD40/YVTN_repeat-like_dom_sf"/>
</dbReference>
<gene>
    <name evidence="2" type="ORF">LSAA_7351</name>
</gene>
<dbReference type="OrthoDB" id="6134417at2759"/>
<dbReference type="InterPro" id="IPR011047">
    <property type="entry name" value="Quinoprotein_ADH-like_sf"/>
</dbReference>
<dbReference type="EMBL" id="HG994582">
    <property type="protein sequence ID" value="CAF2904534.1"/>
    <property type="molecule type" value="Genomic_DNA"/>
</dbReference>